<evidence type="ECO:0000256" key="3">
    <source>
        <dbReference type="ARBA" id="ARBA00023163"/>
    </source>
</evidence>
<dbReference type="RefSeq" id="WP_015443555.1">
    <property type="nucleotide sequence ID" value="NC_020520.1"/>
</dbReference>
<dbReference type="KEGG" id="aym:YM304_39940"/>
<dbReference type="AlphaFoldDB" id="A0A6C7EIE8"/>
<dbReference type="PRINTS" id="PR00035">
    <property type="entry name" value="HTHGNTR"/>
</dbReference>
<dbReference type="SMART" id="SM00345">
    <property type="entry name" value="HTH_GNTR"/>
    <property type="match status" value="1"/>
</dbReference>
<dbReference type="GO" id="GO:0003700">
    <property type="term" value="F:DNA-binding transcription factor activity"/>
    <property type="evidence" value="ECO:0007669"/>
    <property type="project" value="InterPro"/>
</dbReference>
<dbReference type="OrthoDB" id="5100769at2"/>
<keyword evidence="3" id="KW-0804">Transcription</keyword>
<organism evidence="5 6">
    <name type="scientific">Ilumatobacter coccineus (strain NBRC 103263 / KCTC 29153 / YM16-304)</name>
    <dbReference type="NCBI Taxonomy" id="1313172"/>
    <lineage>
        <taxon>Bacteria</taxon>
        <taxon>Bacillati</taxon>
        <taxon>Actinomycetota</taxon>
        <taxon>Acidimicrobiia</taxon>
        <taxon>Acidimicrobiales</taxon>
        <taxon>Ilumatobacteraceae</taxon>
        <taxon>Ilumatobacter</taxon>
    </lineage>
</organism>
<dbReference type="Pfam" id="PF00392">
    <property type="entry name" value="GntR"/>
    <property type="match status" value="1"/>
</dbReference>
<dbReference type="PANTHER" id="PTHR44846:SF1">
    <property type="entry name" value="MANNOSYL-D-GLYCERATE TRANSPORT_METABOLISM SYSTEM REPRESSOR MNGR-RELATED"/>
    <property type="match status" value="1"/>
</dbReference>
<dbReference type="Gene3D" id="3.40.1410.10">
    <property type="entry name" value="Chorismate lyase-like"/>
    <property type="match status" value="1"/>
</dbReference>
<dbReference type="InterPro" id="IPR050679">
    <property type="entry name" value="Bact_HTH_transcr_reg"/>
</dbReference>
<dbReference type="SUPFAM" id="SSF64288">
    <property type="entry name" value="Chorismate lyase-like"/>
    <property type="match status" value="1"/>
</dbReference>
<dbReference type="Proteomes" id="UP000011863">
    <property type="component" value="Chromosome"/>
</dbReference>
<dbReference type="SMART" id="SM00866">
    <property type="entry name" value="UTRA"/>
    <property type="match status" value="1"/>
</dbReference>
<dbReference type="Gene3D" id="1.10.10.10">
    <property type="entry name" value="Winged helix-like DNA-binding domain superfamily/Winged helix DNA-binding domain"/>
    <property type="match status" value="1"/>
</dbReference>
<keyword evidence="6" id="KW-1185">Reference proteome</keyword>
<protein>
    <submittedName>
        <fullName evidence="5">Putative GntR family transcriptional regulator</fullName>
    </submittedName>
</protein>
<dbReference type="InterPro" id="IPR036388">
    <property type="entry name" value="WH-like_DNA-bd_sf"/>
</dbReference>
<evidence type="ECO:0000259" key="4">
    <source>
        <dbReference type="PROSITE" id="PS50949"/>
    </source>
</evidence>
<feature type="domain" description="HTH gntR-type" evidence="4">
    <location>
        <begin position="1"/>
        <end position="68"/>
    </location>
</feature>
<gene>
    <name evidence="5" type="ORF">YM304_39940</name>
</gene>
<keyword evidence="2" id="KW-0238">DNA-binding</keyword>
<dbReference type="InterPro" id="IPR028978">
    <property type="entry name" value="Chorismate_lyase_/UTRA_dom_sf"/>
</dbReference>
<evidence type="ECO:0000313" key="6">
    <source>
        <dbReference type="Proteomes" id="UP000011863"/>
    </source>
</evidence>
<dbReference type="InterPro" id="IPR036390">
    <property type="entry name" value="WH_DNA-bd_sf"/>
</dbReference>
<dbReference type="GO" id="GO:0003677">
    <property type="term" value="F:DNA binding"/>
    <property type="evidence" value="ECO:0007669"/>
    <property type="project" value="UniProtKB-KW"/>
</dbReference>
<dbReference type="SUPFAM" id="SSF46785">
    <property type="entry name" value="Winged helix' DNA-binding domain"/>
    <property type="match status" value="1"/>
</dbReference>
<evidence type="ECO:0000256" key="2">
    <source>
        <dbReference type="ARBA" id="ARBA00023125"/>
    </source>
</evidence>
<dbReference type="InterPro" id="IPR000524">
    <property type="entry name" value="Tscrpt_reg_HTH_GntR"/>
</dbReference>
<dbReference type="PROSITE" id="PS50949">
    <property type="entry name" value="HTH_GNTR"/>
    <property type="match status" value="1"/>
</dbReference>
<reference evidence="5 6" key="1">
    <citation type="journal article" date="2013" name="Int. J. Syst. Evol. Microbiol.">
        <title>Ilumatobacter nonamiense sp. nov. and Ilumatobacter coccineum sp. nov., isolated from seashore sand.</title>
        <authorList>
            <person name="Matsumoto A."/>
            <person name="Kasai H."/>
            <person name="Matsuo Y."/>
            <person name="Shizuri Y."/>
            <person name="Ichikawa N."/>
            <person name="Fujita N."/>
            <person name="Omura S."/>
            <person name="Takahashi Y."/>
        </authorList>
    </citation>
    <scope>NUCLEOTIDE SEQUENCE [LARGE SCALE GENOMIC DNA]</scope>
    <source>
        <strain evidence="6">NBRC 103263 / KCTC 29153 / YM16-304</strain>
    </source>
</reference>
<dbReference type="InterPro" id="IPR011663">
    <property type="entry name" value="UTRA"/>
</dbReference>
<evidence type="ECO:0000256" key="1">
    <source>
        <dbReference type="ARBA" id="ARBA00023015"/>
    </source>
</evidence>
<keyword evidence="1" id="KW-0805">Transcription regulation</keyword>
<dbReference type="GO" id="GO:0045892">
    <property type="term" value="P:negative regulation of DNA-templated transcription"/>
    <property type="evidence" value="ECO:0007669"/>
    <property type="project" value="TreeGrafter"/>
</dbReference>
<dbReference type="EMBL" id="AP012057">
    <property type="protein sequence ID" value="BAN04308.1"/>
    <property type="molecule type" value="Genomic_DNA"/>
</dbReference>
<evidence type="ECO:0000313" key="5">
    <source>
        <dbReference type="EMBL" id="BAN04308.1"/>
    </source>
</evidence>
<dbReference type="CDD" id="cd07377">
    <property type="entry name" value="WHTH_GntR"/>
    <property type="match status" value="1"/>
</dbReference>
<name>A0A6C7EIE8_ILUCY</name>
<accession>A0A6C7EIE8</accession>
<dbReference type="PANTHER" id="PTHR44846">
    <property type="entry name" value="MANNOSYL-D-GLYCERATE TRANSPORT/METABOLISM SYSTEM REPRESSOR MNGR-RELATED"/>
    <property type="match status" value="1"/>
</dbReference>
<proteinExistence type="predicted"/>
<sequence>MKDNRDITSAVLRLWRGALASGLGMPSEAELAEQAGASRPAVREVLIRMEEDGLIVRRHGSGTYPNPAALEVPTRLDKAADFADRLAAAGYESRVEVMRADVLVVDPDDVPRFATTEPIRLLRTTKRWWADDAVAVVAVDQVPLAPNVSDDEATARAADAMTVLAESIGRGTADWMFTWPAAAVLDAETAELLQRSDGDAVLRIENLGVDRRDRRVFHALEYHCPGIVEYGLIHTLQ</sequence>